<dbReference type="SUPFAM" id="SSF50249">
    <property type="entry name" value="Nucleic acid-binding proteins"/>
    <property type="match status" value="1"/>
</dbReference>
<keyword evidence="3" id="KW-1185">Reference proteome</keyword>
<dbReference type="EMBL" id="BNJQ01000019">
    <property type="protein sequence ID" value="GHP08161.1"/>
    <property type="molecule type" value="Genomic_DNA"/>
</dbReference>
<dbReference type="OrthoDB" id="2274046at2759"/>
<comment type="caution">
    <text evidence="2">The sequence shown here is derived from an EMBL/GenBank/DDBJ whole genome shotgun (WGS) entry which is preliminary data.</text>
</comment>
<dbReference type="InterPro" id="IPR048970">
    <property type="entry name" value="OB_Ssb-like"/>
</dbReference>
<dbReference type="PANTHER" id="PTHR31472">
    <property type="entry name" value="OS05G0244600 PROTEIN"/>
    <property type="match status" value="1"/>
</dbReference>
<dbReference type="CDD" id="cd04491">
    <property type="entry name" value="SoSSB_OBF"/>
    <property type="match status" value="1"/>
</dbReference>
<protein>
    <recommendedName>
        <fullName evidence="1">Single-stranded DNA binding protein Ssb-like OB fold domain-containing protein</fullName>
    </recommendedName>
</protein>
<dbReference type="AlphaFoldDB" id="A0A830HRT1"/>
<proteinExistence type="predicted"/>
<dbReference type="Proteomes" id="UP000660262">
    <property type="component" value="Unassembled WGS sequence"/>
</dbReference>
<reference evidence="2" key="1">
    <citation type="submission" date="2020-10" db="EMBL/GenBank/DDBJ databases">
        <title>Unveiling of a novel bifunctional photoreceptor, Dualchrome1, isolated from a cosmopolitan green alga.</title>
        <authorList>
            <person name="Suzuki S."/>
            <person name="Kawachi M."/>
        </authorList>
    </citation>
    <scope>NUCLEOTIDE SEQUENCE</scope>
    <source>
        <strain evidence="2">NIES 2893</strain>
    </source>
</reference>
<evidence type="ECO:0000259" key="1">
    <source>
        <dbReference type="Pfam" id="PF21473"/>
    </source>
</evidence>
<evidence type="ECO:0000313" key="3">
    <source>
        <dbReference type="Proteomes" id="UP000660262"/>
    </source>
</evidence>
<organism evidence="2 3">
    <name type="scientific">Pycnococcus provasolii</name>
    <dbReference type="NCBI Taxonomy" id="41880"/>
    <lineage>
        <taxon>Eukaryota</taxon>
        <taxon>Viridiplantae</taxon>
        <taxon>Chlorophyta</taxon>
        <taxon>Pseudoscourfieldiophyceae</taxon>
        <taxon>Pseudoscourfieldiales</taxon>
        <taxon>Pycnococcaceae</taxon>
        <taxon>Pycnococcus</taxon>
    </lineage>
</organism>
<gene>
    <name evidence="2" type="ORF">PPROV_000690300</name>
</gene>
<dbReference type="PANTHER" id="PTHR31472:SF5">
    <property type="entry name" value="OS05G0244600 PROTEIN"/>
    <property type="match status" value="1"/>
</dbReference>
<feature type="domain" description="Single-stranded DNA binding protein Ssb-like OB fold" evidence="1">
    <location>
        <begin position="15"/>
        <end position="102"/>
    </location>
</feature>
<sequence>MSVKSEPVFVTVSSLRPGTANHNLRVKVVDAKTVVSRRRQDGSSLKISECLVGDSTGVITFTARNEQVDLLKPGSVVLLRNAKIDMYKGSMRLAVDKWGVVEAAEAGSGDGITPKLDNDLSAVEYELVTVTDD</sequence>
<dbReference type="Gene3D" id="2.40.50.140">
    <property type="entry name" value="Nucleic acid-binding proteins"/>
    <property type="match status" value="1"/>
</dbReference>
<dbReference type="InterPro" id="IPR012340">
    <property type="entry name" value="NA-bd_OB-fold"/>
</dbReference>
<evidence type="ECO:0000313" key="2">
    <source>
        <dbReference type="EMBL" id="GHP08161.1"/>
    </source>
</evidence>
<accession>A0A830HRT1</accession>
<name>A0A830HRT1_9CHLO</name>
<dbReference type="Pfam" id="PF21473">
    <property type="entry name" value="OB_Ssb-like"/>
    <property type="match status" value="1"/>
</dbReference>